<dbReference type="InterPro" id="IPR000700">
    <property type="entry name" value="PAS-assoc_C"/>
</dbReference>
<evidence type="ECO:0000259" key="6">
    <source>
        <dbReference type="PROSITE" id="PS50113"/>
    </source>
</evidence>
<dbReference type="PROSITE" id="PS51832">
    <property type="entry name" value="HD_GYP"/>
    <property type="match status" value="1"/>
</dbReference>
<dbReference type="RefSeq" id="WP_116224858.1">
    <property type="nucleotide sequence ID" value="NZ_AP018437.1"/>
</dbReference>
<dbReference type="Pfam" id="PF00072">
    <property type="entry name" value="Response_reg"/>
    <property type="match status" value="1"/>
</dbReference>
<dbReference type="InterPro" id="IPR011006">
    <property type="entry name" value="CheY-like_superfamily"/>
</dbReference>
<evidence type="ECO:0000313" key="8">
    <source>
        <dbReference type="EMBL" id="REG11743.1"/>
    </source>
</evidence>
<dbReference type="GO" id="GO:0016301">
    <property type="term" value="F:kinase activity"/>
    <property type="evidence" value="ECO:0007669"/>
    <property type="project" value="UniProtKB-KW"/>
</dbReference>
<dbReference type="OrthoDB" id="9804863at2"/>
<evidence type="ECO:0000259" key="4">
    <source>
        <dbReference type="PROSITE" id="PS50110"/>
    </source>
</evidence>
<evidence type="ECO:0000256" key="2">
    <source>
        <dbReference type="ARBA" id="ARBA00022777"/>
    </source>
</evidence>
<organism evidence="8 9">
    <name type="scientific">Pelolinea submarina</name>
    <dbReference type="NCBI Taxonomy" id="913107"/>
    <lineage>
        <taxon>Bacteria</taxon>
        <taxon>Bacillati</taxon>
        <taxon>Chloroflexota</taxon>
        <taxon>Anaerolineae</taxon>
        <taxon>Anaerolineales</taxon>
        <taxon>Anaerolineaceae</taxon>
        <taxon>Pelolinea</taxon>
    </lineage>
</organism>
<feature type="domain" description="HD-GYP" evidence="7">
    <location>
        <begin position="756"/>
        <end position="948"/>
    </location>
</feature>
<dbReference type="SMART" id="SM00448">
    <property type="entry name" value="REC"/>
    <property type="match status" value="1"/>
</dbReference>
<dbReference type="EMBL" id="QUMS01000001">
    <property type="protein sequence ID" value="REG11743.1"/>
    <property type="molecule type" value="Genomic_DNA"/>
</dbReference>
<dbReference type="Pfam" id="PF13487">
    <property type="entry name" value="HD_5"/>
    <property type="match status" value="1"/>
</dbReference>
<dbReference type="GO" id="GO:0006355">
    <property type="term" value="P:regulation of DNA-templated transcription"/>
    <property type="evidence" value="ECO:0007669"/>
    <property type="project" value="InterPro"/>
</dbReference>
<dbReference type="Pfam" id="PF13185">
    <property type="entry name" value="GAF_2"/>
    <property type="match status" value="1"/>
</dbReference>
<keyword evidence="9" id="KW-1185">Reference proteome</keyword>
<dbReference type="PROSITE" id="PS50110">
    <property type="entry name" value="RESPONSE_REGULATORY"/>
    <property type="match status" value="1"/>
</dbReference>
<dbReference type="GO" id="GO:0000160">
    <property type="term" value="P:phosphorelay signal transduction system"/>
    <property type="evidence" value="ECO:0007669"/>
    <property type="project" value="InterPro"/>
</dbReference>
<evidence type="ECO:0000256" key="3">
    <source>
        <dbReference type="PROSITE-ProRule" id="PRU00169"/>
    </source>
</evidence>
<evidence type="ECO:0000259" key="5">
    <source>
        <dbReference type="PROSITE" id="PS50112"/>
    </source>
</evidence>
<dbReference type="PANTHER" id="PTHR45228">
    <property type="entry name" value="CYCLIC DI-GMP PHOSPHODIESTERASE TM_0186-RELATED"/>
    <property type="match status" value="1"/>
</dbReference>
<dbReference type="InterPro" id="IPR001789">
    <property type="entry name" value="Sig_transdc_resp-reg_receiver"/>
</dbReference>
<dbReference type="NCBIfam" id="TIGR00229">
    <property type="entry name" value="sensory_box"/>
    <property type="match status" value="2"/>
</dbReference>
<keyword evidence="1" id="KW-0808">Transferase</keyword>
<evidence type="ECO:0000313" key="9">
    <source>
        <dbReference type="Proteomes" id="UP000256388"/>
    </source>
</evidence>
<dbReference type="Pfam" id="PF00989">
    <property type="entry name" value="PAS"/>
    <property type="match status" value="1"/>
</dbReference>
<dbReference type="SMART" id="SM00091">
    <property type="entry name" value="PAS"/>
    <property type="match status" value="2"/>
</dbReference>
<evidence type="ECO:0000259" key="7">
    <source>
        <dbReference type="PROSITE" id="PS51832"/>
    </source>
</evidence>
<feature type="domain" description="PAS" evidence="5">
    <location>
        <begin position="334"/>
        <end position="404"/>
    </location>
</feature>
<keyword evidence="2" id="KW-0418">Kinase</keyword>
<dbReference type="SMART" id="SM00471">
    <property type="entry name" value="HDc"/>
    <property type="match status" value="1"/>
</dbReference>
<dbReference type="Gene3D" id="3.30.450.20">
    <property type="entry name" value="PAS domain"/>
    <property type="match status" value="2"/>
</dbReference>
<dbReference type="InterPro" id="IPR037522">
    <property type="entry name" value="HD_GYP_dom"/>
</dbReference>
<feature type="modified residue" description="4-aspartylphosphate" evidence="3">
    <location>
        <position position="52"/>
    </location>
</feature>
<proteinExistence type="predicted"/>
<dbReference type="SUPFAM" id="SSF55785">
    <property type="entry name" value="PYP-like sensor domain (PAS domain)"/>
    <property type="match status" value="2"/>
</dbReference>
<reference evidence="8 9" key="1">
    <citation type="submission" date="2018-08" db="EMBL/GenBank/DDBJ databases">
        <title>Genomic Encyclopedia of Type Strains, Phase IV (KMG-IV): sequencing the most valuable type-strain genomes for metagenomic binning, comparative biology and taxonomic classification.</title>
        <authorList>
            <person name="Goeker M."/>
        </authorList>
    </citation>
    <scope>NUCLEOTIDE SEQUENCE [LARGE SCALE GENOMIC DNA]</scope>
    <source>
        <strain evidence="8 9">DSM 23923</strain>
    </source>
</reference>
<dbReference type="InterPro" id="IPR000014">
    <property type="entry name" value="PAS"/>
</dbReference>
<accession>A0A347ZQX2</accession>
<dbReference type="Proteomes" id="UP000256388">
    <property type="component" value="Unassembled WGS sequence"/>
</dbReference>
<dbReference type="SUPFAM" id="SSF55781">
    <property type="entry name" value="GAF domain-like"/>
    <property type="match status" value="2"/>
</dbReference>
<feature type="domain" description="PAS" evidence="5">
    <location>
        <begin position="456"/>
        <end position="527"/>
    </location>
</feature>
<feature type="domain" description="PAC" evidence="6">
    <location>
        <begin position="531"/>
        <end position="583"/>
    </location>
</feature>
<dbReference type="Gene3D" id="3.30.450.40">
    <property type="match status" value="2"/>
</dbReference>
<dbReference type="PROSITE" id="PS50113">
    <property type="entry name" value="PAC"/>
    <property type="match status" value="1"/>
</dbReference>
<dbReference type="CDD" id="cd00077">
    <property type="entry name" value="HDc"/>
    <property type="match status" value="1"/>
</dbReference>
<keyword evidence="3" id="KW-0597">Phosphoprotein</keyword>
<protein>
    <submittedName>
        <fullName evidence="8">PAS domain S-box-containing protein</fullName>
    </submittedName>
</protein>
<dbReference type="InterPro" id="IPR013767">
    <property type="entry name" value="PAS_fold"/>
</dbReference>
<dbReference type="Gene3D" id="3.40.50.2300">
    <property type="match status" value="1"/>
</dbReference>
<dbReference type="InterPro" id="IPR035965">
    <property type="entry name" value="PAS-like_dom_sf"/>
</dbReference>
<dbReference type="PROSITE" id="PS50112">
    <property type="entry name" value="PAS"/>
    <property type="match status" value="2"/>
</dbReference>
<dbReference type="InterPro" id="IPR003018">
    <property type="entry name" value="GAF"/>
</dbReference>
<dbReference type="InterPro" id="IPR029016">
    <property type="entry name" value="GAF-like_dom_sf"/>
</dbReference>
<dbReference type="AlphaFoldDB" id="A0A347ZQX2"/>
<comment type="caution">
    <text evidence="8">The sequence shown here is derived from an EMBL/GenBank/DDBJ whole genome shotgun (WGS) entry which is preliminary data.</text>
</comment>
<dbReference type="InterPro" id="IPR052020">
    <property type="entry name" value="Cyclic_di-GMP/3'3'-cGAMP_PDE"/>
</dbReference>
<dbReference type="InterPro" id="IPR003607">
    <property type="entry name" value="HD/PDEase_dom"/>
</dbReference>
<dbReference type="Pfam" id="PF01590">
    <property type="entry name" value="GAF"/>
    <property type="match status" value="1"/>
</dbReference>
<gene>
    <name evidence="8" type="ORF">DFR64_1635</name>
</gene>
<dbReference type="Gene3D" id="1.10.3210.10">
    <property type="entry name" value="Hypothetical protein af1432"/>
    <property type="match status" value="1"/>
</dbReference>
<dbReference type="InterPro" id="IPR013656">
    <property type="entry name" value="PAS_4"/>
</dbReference>
<dbReference type="SUPFAM" id="SSF52172">
    <property type="entry name" value="CheY-like"/>
    <property type="match status" value="1"/>
</dbReference>
<feature type="domain" description="Response regulatory" evidence="4">
    <location>
        <begin position="3"/>
        <end position="120"/>
    </location>
</feature>
<dbReference type="SUPFAM" id="SSF109604">
    <property type="entry name" value="HD-domain/PDEase-like"/>
    <property type="match status" value="1"/>
</dbReference>
<name>A0A347ZQX2_9CHLR</name>
<dbReference type="CDD" id="cd00130">
    <property type="entry name" value="PAS"/>
    <property type="match status" value="2"/>
</dbReference>
<dbReference type="Pfam" id="PF08448">
    <property type="entry name" value="PAS_4"/>
    <property type="match status" value="1"/>
</dbReference>
<evidence type="ECO:0000256" key="1">
    <source>
        <dbReference type="ARBA" id="ARBA00022679"/>
    </source>
</evidence>
<sequence length="948" mass="107961">MKNILVVDDNDENLYLLKVIFEGNGFKVTLVKNGIEALEAGNSDLPDLVISDILMPGMDGFTLCRQWKSDDKLKNIPFIFYTATYTDVRDEDFALSLGAERFIRKPAEPNVLVKEIKEVLMQHEKKGKADETQPALEQETVYYKKYNEALIRKMEDKMLELERVNQRLSALFLASVDLTSMMPEQDFVSHILNKVVNVLDSYLVNYFEYNEANQEFHLQALVGFPEKDLKKYQKLFTFHLGEERGLIGLVGKTRELLIVNDTDNDPRWIKANNDIRSAVFFPMVCKERLIGVLCILSKEIDAFDQKFARDMATLANNLAIAIDRSRFFHEIQQSERRYRTLVETSIDAIVSIDEDELITDWSIGATEIFGYSREERIGKSIEDMVPKGKLQDVKDVLKETREKGFKRVWETQLRAKDEHILDVEMTFTYLGNDLGYTTIIRNVTDQKLNEKALLENEKFLNSIIENIPNMLFVKDAKDLRFVRFNKAGEDLLGYSKAEMQGKNDFDFFPESEAEEFYQNDKKALKNNLFIDIPEEKINTKSKGERVLHTKKIPILDEQGKPKYLLGISEDITKQKRSEQLLNALNQAAVLMATALTPLDIFTTVACELQKLDLTCLLFPIEDLQAKSFSTYLDCEAISSAKLKGISDVTYEKFPVPIEAVDSFKKAVLEKNSVFVNKSDEILSQVFPRFSDKVSKKLSKHFGSAKILVTPLVTENKVIGIFLVQSNNLTPEDMPAVTAFANQLAAAWNKAKLTTKLQHTISGIIQTIALIVETRDPYTAGHQKRVSTLAEAIGEEMQLPSEKIEGVRIASLIHDLGKIHIPAEILSKPGKLTPLEYDLVKIHPQVGFDLLKNIDFPWPIAQIIYQHHERMNGSGYPQGLKRNDIMIESRILSVADVVEAMSSHRPYRPALGFEAAKDEVVKKRSEIYDPDVVDACIRVFEKGFKFPAD</sequence>
<dbReference type="SMART" id="SM00065">
    <property type="entry name" value="GAF"/>
    <property type="match status" value="1"/>
</dbReference>